<keyword evidence="2" id="KW-1185">Reference proteome</keyword>
<dbReference type="InterPro" id="IPR021352">
    <property type="entry name" value="DUF2971"/>
</dbReference>
<evidence type="ECO:0000313" key="1">
    <source>
        <dbReference type="EMBL" id="RYJ41556.1"/>
    </source>
</evidence>
<dbReference type="RefSeq" id="WP_129752015.1">
    <property type="nucleotide sequence ID" value="NZ_JUIW01000010.1"/>
</dbReference>
<organism evidence="1 2">
    <name type="scientific">Flavobacterium beibuense</name>
    <dbReference type="NCBI Taxonomy" id="657326"/>
    <lineage>
        <taxon>Bacteria</taxon>
        <taxon>Pseudomonadati</taxon>
        <taxon>Bacteroidota</taxon>
        <taxon>Flavobacteriia</taxon>
        <taxon>Flavobacteriales</taxon>
        <taxon>Flavobacteriaceae</taxon>
        <taxon>Flavobacterium</taxon>
    </lineage>
</organism>
<dbReference type="Pfam" id="PF11185">
    <property type="entry name" value="DUF2971"/>
    <property type="match status" value="1"/>
</dbReference>
<reference evidence="1 2" key="1">
    <citation type="submission" date="2014-12" db="EMBL/GenBank/DDBJ databases">
        <title>Genome sequence of Flavobacterium beibuense RSKm HC5.</title>
        <authorList>
            <person name="Kim J.F."/>
            <person name="Song J.Y."/>
            <person name="Kwak M.-J."/>
            <person name="Lee S.-W."/>
        </authorList>
    </citation>
    <scope>NUCLEOTIDE SEQUENCE [LARGE SCALE GENOMIC DNA]</scope>
    <source>
        <strain evidence="1 2">RSKm HC5</strain>
    </source>
</reference>
<evidence type="ECO:0000313" key="2">
    <source>
        <dbReference type="Proteomes" id="UP000289775"/>
    </source>
</evidence>
<dbReference type="Proteomes" id="UP000289775">
    <property type="component" value="Unassembled WGS sequence"/>
</dbReference>
<name>A0A444W7A3_9FLAO</name>
<dbReference type="AlphaFoldDB" id="A0A444W7A3"/>
<gene>
    <name evidence="1" type="ORF">NU09_2930</name>
</gene>
<sequence>MKLYKYYPDNVNSFKSLSVRGLWCHYPDKMNDPADCLGYLDRDIAEKDIKIFKDYFLKSKSNDFTKIKDFSKDKIVDFLNKVRKKNIEKFAFCSLSESFDDILMWSHYASSHSGFVVELDFDESQIDHHFQKVNYTNVLPGLDVNKIAKFLCDEDNSVNCFLEDISLKAEVWGNEKEWRIWRDKPSYFHYERYNIKNVFFGVNSTIETKSIVAKLVGELNKDVLFHFMKFNHNPIKLIYTS</sequence>
<dbReference type="OrthoDB" id="190848at2"/>
<protein>
    <submittedName>
        <fullName evidence="1">DUF2971 domain containing protein</fullName>
    </submittedName>
</protein>
<comment type="caution">
    <text evidence="1">The sequence shown here is derived from an EMBL/GenBank/DDBJ whole genome shotgun (WGS) entry which is preliminary data.</text>
</comment>
<accession>A0A444W7A3</accession>
<proteinExistence type="predicted"/>
<dbReference type="EMBL" id="JUIW01000010">
    <property type="protein sequence ID" value="RYJ41556.1"/>
    <property type="molecule type" value="Genomic_DNA"/>
</dbReference>